<dbReference type="Proteomes" id="UP000195221">
    <property type="component" value="Unassembled WGS sequence"/>
</dbReference>
<accession>A0A242M396</accession>
<dbReference type="AlphaFoldDB" id="A0A242M396"/>
<sequence length="53" mass="5967">MRRIQGYSKTGNDIVGLRYGIQTQHRATNDAEPRGYFSSPNYLATGLTVCKIF</sequence>
<gene>
    <name evidence="1" type="ORF">PAMC26577_39110</name>
</gene>
<evidence type="ECO:0000313" key="1">
    <source>
        <dbReference type="EMBL" id="OTP65659.1"/>
    </source>
</evidence>
<name>A0A242M396_CABSO</name>
<evidence type="ECO:0000313" key="2">
    <source>
        <dbReference type="Proteomes" id="UP000195221"/>
    </source>
</evidence>
<dbReference type="EMBL" id="NBTZ01000176">
    <property type="protein sequence ID" value="OTP65659.1"/>
    <property type="molecule type" value="Genomic_DNA"/>
</dbReference>
<reference evidence="1 2" key="1">
    <citation type="submission" date="2017-03" db="EMBL/GenBank/DDBJ databases">
        <title>Genome analysis of strain PAMC 26577.</title>
        <authorList>
            <person name="Oh H.-M."/>
            <person name="Yang J.-A."/>
        </authorList>
    </citation>
    <scope>NUCLEOTIDE SEQUENCE [LARGE SCALE GENOMIC DNA]</scope>
    <source>
        <strain evidence="1 2">PAMC 26577</strain>
    </source>
</reference>
<comment type="caution">
    <text evidence="1">The sequence shown here is derived from an EMBL/GenBank/DDBJ whole genome shotgun (WGS) entry which is preliminary data.</text>
</comment>
<protein>
    <submittedName>
        <fullName evidence="1">Uncharacterized protein</fullName>
    </submittedName>
</protein>
<organism evidence="1 2">
    <name type="scientific">Caballeronia sordidicola</name>
    <name type="common">Burkholderia sordidicola</name>
    <dbReference type="NCBI Taxonomy" id="196367"/>
    <lineage>
        <taxon>Bacteria</taxon>
        <taxon>Pseudomonadati</taxon>
        <taxon>Pseudomonadota</taxon>
        <taxon>Betaproteobacteria</taxon>
        <taxon>Burkholderiales</taxon>
        <taxon>Burkholderiaceae</taxon>
        <taxon>Caballeronia</taxon>
    </lineage>
</organism>
<proteinExistence type="predicted"/>